<proteinExistence type="predicted"/>
<dbReference type="AlphaFoldDB" id="A0A829HHC4"/>
<dbReference type="Proteomes" id="UP000014523">
    <property type="component" value="Unassembled WGS sequence"/>
</dbReference>
<keyword evidence="2" id="KW-1185">Reference proteome</keyword>
<gene>
    <name evidence="1" type="ORF">F957_02754</name>
</gene>
<evidence type="ECO:0000313" key="2">
    <source>
        <dbReference type="Proteomes" id="UP000014523"/>
    </source>
</evidence>
<comment type="caution">
    <text evidence="1">The sequence shown here is derived from an EMBL/GenBank/DDBJ whole genome shotgun (WGS) entry which is preliminary data.</text>
</comment>
<sequence>MMNNSEQLFELFYQDIRPDMNPPGFPKYRSDAMFSWWRDRFMNAYHGIQEPYALRNWGETPQMWLAGYKKGLNINR</sequence>
<accession>A0A829HHC4</accession>
<dbReference type="RefSeq" id="WP_016660459.1">
    <property type="nucleotide sequence ID" value="NZ_ASQH01000011.1"/>
</dbReference>
<evidence type="ECO:0000313" key="1">
    <source>
        <dbReference type="EMBL" id="EPF77276.1"/>
    </source>
</evidence>
<reference evidence="1 2" key="1">
    <citation type="submission" date="2013-06" db="EMBL/GenBank/DDBJ databases">
        <title>The Genome Sequence of Acinetobacter gyllenbergii CIP 110306.</title>
        <authorList>
            <consortium name="The Broad Institute Genome Sequencing Platform"/>
            <consortium name="The Broad Institute Genome Sequencing Center for Infectious Disease"/>
            <person name="Cerqueira G."/>
            <person name="Feldgarden M."/>
            <person name="Courvalin P."/>
            <person name="Perichon B."/>
            <person name="Grillot-Courvalin C."/>
            <person name="Clermont D."/>
            <person name="Rocha E."/>
            <person name="Yoon E.-J."/>
            <person name="Nemec A."/>
            <person name="Young S.K."/>
            <person name="Zeng Q."/>
            <person name="Gargeya S."/>
            <person name="Fitzgerald M."/>
            <person name="Abouelleil A."/>
            <person name="Alvarado L."/>
            <person name="Berlin A.M."/>
            <person name="Chapman S.B."/>
            <person name="Dewar J."/>
            <person name="Goldberg J."/>
            <person name="Griggs A."/>
            <person name="Gujja S."/>
            <person name="Hansen M."/>
            <person name="Howarth C."/>
            <person name="Imamovic A."/>
            <person name="Larimer J."/>
            <person name="McCowan C."/>
            <person name="Murphy C."/>
            <person name="Pearson M."/>
            <person name="Priest M."/>
            <person name="Roberts A."/>
            <person name="Saif S."/>
            <person name="Shea T."/>
            <person name="Sykes S."/>
            <person name="Wortman J."/>
            <person name="Nusbaum C."/>
            <person name="Birren B."/>
        </authorList>
    </citation>
    <scope>NUCLEOTIDE SEQUENCE [LARGE SCALE GENOMIC DNA]</scope>
    <source>
        <strain evidence="1 2">CIP 110306</strain>
    </source>
</reference>
<protein>
    <submittedName>
        <fullName evidence="1">Uncharacterized protein</fullName>
    </submittedName>
</protein>
<dbReference type="EMBL" id="ATGG01000021">
    <property type="protein sequence ID" value="EPF77276.1"/>
    <property type="molecule type" value="Genomic_DNA"/>
</dbReference>
<name>A0A829HHC4_9GAMM</name>
<organism evidence="1 2">
    <name type="scientific">Acinetobacter gyllenbergii CIP 110306 = MTCC 11365</name>
    <dbReference type="NCBI Taxonomy" id="1217657"/>
    <lineage>
        <taxon>Bacteria</taxon>
        <taxon>Pseudomonadati</taxon>
        <taxon>Pseudomonadota</taxon>
        <taxon>Gammaproteobacteria</taxon>
        <taxon>Moraxellales</taxon>
        <taxon>Moraxellaceae</taxon>
        <taxon>Acinetobacter</taxon>
    </lineage>
</organism>